<dbReference type="NCBIfam" id="TIGR00231">
    <property type="entry name" value="small_GTP"/>
    <property type="match status" value="1"/>
</dbReference>
<dbReference type="SUPFAM" id="SSF116878">
    <property type="entry name" value="TrmE connector domain"/>
    <property type="match status" value="1"/>
</dbReference>
<dbReference type="CDD" id="cd14858">
    <property type="entry name" value="TrmE_N"/>
    <property type="match status" value="1"/>
</dbReference>
<evidence type="ECO:0000259" key="2">
    <source>
        <dbReference type="Pfam" id="PF10396"/>
    </source>
</evidence>
<feature type="domain" description="GTP-binding protein TrmE N-terminal" evidence="2">
    <location>
        <begin position="16"/>
        <end position="128"/>
    </location>
</feature>
<dbReference type="EMBL" id="CP071410">
    <property type="protein sequence ID" value="QSW37791.1"/>
    <property type="molecule type" value="Genomic_DNA"/>
</dbReference>
<dbReference type="Gene3D" id="1.20.120.430">
    <property type="entry name" value="tRNA modification GTPase MnmE domain 2"/>
    <property type="match status" value="1"/>
</dbReference>
<dbReference type="SUPFAM" id="SSF52540">
    <property type="entry name" value="P-loop containing nucleoside triphosphate hydrolases"/>
    <property type="match status" value="1"/>
</dbReference>
<dbReference type="GO" id="GO:0002098">
    <property type="term" value="P:tRNA wobble uridine modification"/>
    <property type="evidence" value="ECO:0007669"/>
    <property type="project" value="TreeGrafter"/>
</dbReference>
<dbReference type="PANTHER" id="PTHR42714">
    <property type="entry name" value="TRNA MODIFICATION GTPASE GTPBP3"/>
    <property type="match status" value="1"/>
</dbReference>
<dbReference type="InterPro" id="IPR018948">
    <property type="entry name" value="GTP-bd_TrmE_N"/>
</dbReference>
<dbReference type="Pfam" id="PF10396">
    <property type="entry name" value="TrmE_N"/>
    <property type="match status" value="1"/>
</dbReference>
<name>A0A975ADZ7_9PROT</name>
<feature type="domain" description="G" evidence="1">
    <location>
        <begin position="220"/>
        <end position="327"/>
    </location>
</feature>
<dbReference type="InterPro" id="IPR027266">
    <property type="entry name" value="TrmE/GcvT-like"/>
</dbReference>
<dbReference type="Proteomes" id="UP000663602">
    <property type="component" value="Chromosome"/>
</dbReference>
<evidence type="ECO:0000313" key="4">
    <source>
        <dbReference type="Proteomes" id="UP000663602"/>
    </source>
</evidence>
<dbReference type="InterPro" id="IPR027368">
    <property type="entry name" value="MnmE_dom2"/>
</dbReference>
<sequence length="435" mass="50415">MKTIHPIISETTLTNHTTGIAGIKISAGKHNTIIKEILKSLTKKQFIFPRLATYSKIYINNQAIDDGIIIFFNKENSYTGEDTLEIFTHGNKRITSSILKFCVAKYSKHGLRKAQRGEFIERAYLNKKIDYLEVKRLENILVKNKNPIKSLKTSKILRQKIKTLLKNIFNIRLCIENYVNFKHTHDKQYKQLIISYIKLWLNKIQQLKHKKINILKTTIKIAIIGHENVGKSTLFNKLINKNKSLCDNFKGTTKNIITKVIRINKQIKCKIIDTPGYPKHTPNKNNKIKKNINKVIASSDIILNIHTPSEKPKNNNTKVINVINKIDTINKKLINNSKVILLSCKSSGCYNNLYSKLLAKIYKLISTKYLIAHHKQRKYLKSYIKKIFKQLKNNSDLINIVDNLKIITQLIINIFNVNNTKKINTDFFRKFCIGK</sequence>
<evidence type="ECO:0000313" key="3">
    <source>
        <dbReference type="EMBL" id="QSW37791.1"/>
    </source>
</evidence>
<accession>A0A975ADZ7</accession>
<dbReference type="GO" id="GO:0030488">
    <property type="term" value="P:tRNA methylation"/>
    <property type="evidence" value="ECO:0007669"/>
    <property type="project" value="TreeGrafter"/>
</dbReference>
<reference evidence="3" key="1">
    <citation type="submission" date="2021-02" db="EMBL/GenBank/DDBJ databases">
        <authorList>
            <person name="Franco D."/>
        </authorList>
    </citation>
    <scope>NUCLEOTIDE SEQUENCE</scope>
    <source>
        <strain evidence="3">DICMUL</strain>
    </source>
</reference>
<organism evidence="3 4">
    <name type="scientific">Candidatus Vidania fulgoroideorum</name>
    <dbReference type="NCBI Taxonomy" id="881286"/>
    <lineage>
        <taxon>Bacteria</taxon>
        <taxon>Pseudomonadati</taxon>
        <taxon>Pseudomonadota</taxon>
        <taxon>Betaproteobacteria</taxon>
        <taxon>Candidatus Vidania</taxon>
    </lineage>
</organism>
<dbReference type="InterPro" id="IPR006073">
    <property type="entry name" value="GTP-bd"/>
</dbReference>
<reference evidence="3" key="2">
    <citation type="submission" date="2021-03" db="EMBL/GenBank/DDBJ databases">
        <title>Alternative transmission patterns in independently acquired nutritional co-symbionts of Dictyopharidae planthoppers.</title>
        <authorList>
            <person name="Michalik A."/>
            <person name="Lukasik P."/>
        </authorList>
    </citation>
    <scope>NUCLEOTIDE SEQUENCE</scope>
    <source>
        <strain evidence="3">DICMUL</strain>
    </source>
</reference>
<protein>
    <submittedName>
        <fullName evidence="3">50S ribosome-binding GTPase</fullName>
    </submittedName>
</protein>
<dbReference type="Gene3D" id="3.40.50.300">
    <property type="entry name" value="P-loop containing nucleotide triphosphate hydrolases"/>
    <property type="match status" value="1"/>
</dbReference>
<dbReference type="AlphaFoldDB" id="A0A975ADZ7"/>
<dbReference type="PANTHER" id="PTHR42714:SF2">
    <property type="entry name" value="TRNA MODIFICATION GTPASE GTPBP3, MITOCHONDRIAL"/>
    <property type="match status" value="1"/>
</dbReference>
<proteinExistence type="predicted"/>
<dbReference type="Pfam" id="PF01926">
    <property type="entry name" value="MMR_HSR1"/>
    <property type="match status" value="1"/>
</dbReference>
<dbReference type="Gene3D" id="3.30.1360.120">
    <property type="entry name" value="Probable tRNA modification gtpase trme, domain 1"/>
    <property type="match status" value="1"/>
</dbReference>
<gene>
    <name evidence="3" type="ORF">JSR02_00565</name>
</gene>
<dbReference type="InterPro" id="IPR027417">
    <property type="entry name" value="P-loop_NTPase"/>
</dbReference>
<evidence type="ECO:0000259" key="1">
    <source>
        <dbReference type="Pfam" id="PF01926"/>
    </source>
</evidence>
<dbReference type="GO" id="GO:0005737">
    <property type="term" value="C:cytoplasm"/>
    <property type="evidence" value="ECO:0007669"/>
    <property type="project" value="TreeGrafter"/>
</dbReference>
<dbReference type="GO" id="GO:0005525">
    <property type="term" value="F:GTP binding"/>
    <property type="evidence" value="ECO:0007669"/>
    <property type="project" value="InterPro"/>
</dbReference>
<dbReference type="InterPro" id="IPR005225">
    <property type="entry name" value="Small_GTP-bd"/>
</dbReference>